<dbReference type="InterPro" id="IPR025495">
    <property type="entry name" value="DUF4386"/>
</dbReference>
<keyword evidence="1" id="KW-0812">Transmembrane</keyword>
<comment type="caution">
    <text evidence="2">The sequence shown here is derived from an EMBL/GenBank/DDBJ whole genome shotgun (WGS) entry which is preliminary data.</text>
</comment>
<evidence type="ECO:0000313" key="2">
    <source>
        <dbReference type="EMBL" id="GAA1753672.1"/>
    </source>
</evidence>
<feature type="transmembrane region" description="Helical" evidence="1">
    <location>
        <begin position="172"/>
        <end position="193"/>
    </location>
</feature>
<evidence type="ECO:0008006" key="4">
    <source>
        <dbReference type="Google" id="ProtNLM"/>
    </source>
</evidence>
<keyword evidence="1" id="KW-1133">Transmembrane helix</keyword>
<keyword evidence="1" id="KW-0472">Membrane</keyword>
<feature type="transmembrane region" description="Helical" evidence="1">
    <location>
        <begin position="142"/>
        <end position="160"/>
    </location>
</feature>
<evidence type="ECO:0000313" key="3">
    <source>
        <dbReference type="Proteomes" id="UP001501204"/>
    </source>
</evidence>
<feature type="transmembrane region" description="Helical" evidence="1">
    <location>
        <begin position="60"/>
        <end position="81"/>
    </location>
</feature>
<feature type="transmembrane region" description="Helical" evidence="1">
    <location>
        <begin position="199"/>
        <end position="223"/>
    </location>
</feature>
<reference evidence="3" key="1">
    <citation type="journal article" date="2019" name="Int. J. Syst. Evol. Microbiol.">
        <title>The Global Catalogue of Microorganisms (GCM) 10K type strain sequencing project: providing services to taxonomists for standard genome sequencing and annotation.</title>
        <authorList>
            <consortium name="The Broad Institute Genomics Platform"/>
            <consortium name="The Broad Institute Genome Sequencing Center for Infectious Disease"/>
            <person name="Wu L."/>
            <person name="Ma J."/>
        </authorList>
    </citation>
    <scope>NUCLEOTIDE SEQUENCE [LARGE SCALE GENOMIC DNA]</scope>
    <source>
        <strain evidence="3">JCM 14735</strain>
    </source>
</reference>
<dbReference type="Proteomes" id="UP001501204">
    <property type="component" value="Unassembled WGS sequence"/>
</dbReference>
<dbReference type="RefSeq" id="WP_344120506.1">
    <property type="nucleotide sequence ID" value="NZ_BAAAOA010000013.1"/>
</dbReference>
<protein>
    <recommendedName>
        <fullName evidence="4">DUF4386 domain-containing protein</fullName>
    </recommendedName>
</protein>
<keyword evidence="3" id="KW-1185">Reference proteome</keyword>
<dbReference type="EMBL" id="BAAAOA010000013">
    <property type="protein sequence ID" value="GAA1753672.1"/>
    <property type="molecule type" value="Genomic_DNA"/>
</dbReference>
<dbReference type="Pfam" id="PF14329">
    <property type="entry name" value="DUF4386"/>
    <property type="match status" value="1"/>
</dbReference>
<evidence type="ECO:0000256" key="1">
    <source>
        <dbReference type="SAM" id="Phobius"/>
    </source>
</evidence>
<feature type="transmembrane region" description="Helical" evidence="1">
    <location>
        <begin position="102"/>
        <end position="122"/>
    </location>
</feature>
<feature type="transmembrane region" description="Helical" evidence="1">
    <location>
        <begin position="21"/>
        <end position="40"/>
    </location>
</feature>
<proteinExistence type="predicted"/>
<name>A0ABP4WIH3_9MICC</name>
<organism evidence="2 3">
    <name type="scientific">Kocuria aegyptia</name>
    <dbReference type="NCBI Taxonomy" id="330943"/>
    <lineage>
        <taxon>Bacteria</taxon>
        <taxon>Bacillati</taxon>
        <taxon>Actinomycetota</taxon>
        <taxon>Actinomycetes</taxon>
        <taxon>Micrococcales</taxon>
        <taxon>Micrococcaceae</taxon>
        <taxon>Kocuria</taxon>
    </lineage>
</organism>
<gene>
    <name evidence="2" type="ORF">GCM10009767_10900</name>
</gene>
<sequence length="249" mass="26182">MAVTDRTTTTPRAPMDPARKTALIAGLLYLLTFISIPTLALYGPVHDPDYVLGPGPDTPVLLGVGLEIVVALACIGTAIVLHRVLKRVDETLSLGFIAARTLEAATIFASVACLLTIVSLRQAGTGADALASAQTLIILRDWMFLTGQGFLPAVNALLLAPLLYRSRLVPRILPIIGFIGAPLLVASAVATTLDLWGQVSALAALAALPIALWEFSLGLWLVVKGFKPSPFTTGADTTSITDPGHDGRR</sequence>
<accession>A0ABP4WIH3</accession>